<reference evidence="2 3" key="1">
    <citation type="submission" date="2020-08" db="EMBL/GenBank/DDBJ databases">
        <title>The Agave Microbiome: Exploring the role of microbial communities in plant adaptations to desert environments.</title>
        <authorList>
            <person name="Partida-Martinez L.P."/>
        </authorList>
    </citation>
    <scope>NUCLEOTIDE SEQUENCE [LARGE SCALE GENOMIC DNA]</scope>
    <source>
        <strain evidence="2 3">AT3.2</strain>
    </source>
</reference>
<dbReference type="InterPro" id="IPR025701">
    <property type="entry name" value="UBQ-conjugat_E2_E"/>
</dbReference>
<keyword evidence="3" id="KW-1185">Reference proteome</keyword>
<sequence>MPTYTSKDDTCDILVCGLDLALRSVRINDDKPTGMQIAEAAGFAPVPQITVLQWLAHGLEDVRPTETVNIREGVNRFIVAESEGSSRFLIDGVRYDWPASLISISVIRTLAAVSENKGIFLVDPERGEVLLSENDELNLSHRGVENLVTHAPTWKLNVQGVALSVDTPIIKVRKALELAGVSTEQDWHIYLIVEGHDKRELSLDDDIDLTQPGIEKVRLTPKDVDNGESGPSTIRQFCLLPADEAFLDSAYPNWQTVIDNARQWILLPKYKLPAGYTQSLVNLAIEVPPTYPMAQLDMFYLFPAGVLLTGVSIAATEACETIQGYQYQRWSRHRGGRSVWRPGVDNVMTHIALVESALIKEVL</sequence>
<gene>
    <name evidence="2" type="ORF">HD842_002542</name>
</gene>
<proteinExistence type="predicted"/>
<dbReference type="RefSeq" id="WP_183554905.1">
    <property type="nucleotide sequence ID" value="NZ_JACHBX010000002.1"/>
</dbReference>
<dbReference type="Pfam" id="PF14452">
    <property type="entry name" value="Multi_ubiq"/>
    <property type="match status" value="1"/>
</dbReference>
<dbReference type="InterPro" id="IPR027802">
    <property type="entry name" value="Multi-ubiquitin_dom"/>
</dbReference>
<dbReference type="Pfam" id="PF14462">
    <property type="entry name" value="Prok-E2_E"/>
    <property type="match status" value="1"/>
</dbReference>
<accession>A0A7W9X0U0</accession>
<dbReference type="EMBL" id="JACHBX010000002">
    <property type="protein sequence ID" value="MBB6134400.1"/>
    <property type="molecule type" value="Genomic_DNA"/>
</dbReference>
<organism evidence="2 3">
    <name type="scientific">Massilia aurea</name>
    <dbReference type="NCBI Taxonomy" id="373040"/>
    <lineage>
        <taxon>Bacteria</taxon>
        <taxon>Pseudomonadati</taxon>
        <taxon>Pseudomonadota</taxon>
        <taxon>Betaproteobacteria</taxon>
        <taxon>Burkholderiales</taxon>
        <taxon>Oxalobacteraceae</taxon>
        <taxon>Telluria group</taxon>
        <taxon>Massilia</taxon>
    </lineage>
</organism>
<evidence type="ECO:0000259" key="1">
    <source>
        <dbReference type="Pfam" id="PF14452"/>
    </source>
</evidence>
<dbReference type="Proteomes" id="UP000540787">
    <property type="component" value="Unassembled WGS sequence"/>
</dbReference>
<evidence type="ECO:0000313" key="3">
    <source>
        <dbReference type="Proteomes" id="UP000540787"/>
    </source>
</evidence>
<evidence type="ECO:0000313" key="2">
    <source>
        <dbReference type="EMBL" id="MBB6134400.1"/>
    </source>
</evidence>
<name>A0A7W9X0U0_9BURK</name>
<protein>
    <recommendedName>
        <fullName evidence="1">Multi-ubiquitin domain-containing protein</fullName>
    </recommendedName>
</protein>
<dbReference type="AlphaFoldDB" id="A0A7W9X0U0"/>
<feature type="domain" description="Multi-ubiquitin" evidence="1">
    <location>
        <begin position="23"/>
        <end position="80"/>
    </location>
</feature>
<comment type="caution">
    <text evidence="2">The sequence shown here is derived from an EMBL/GenBank/DDBJ whole genome shotgun (WGS) entry which is preliminary data.</text>
</comment>